<dbReference type="PANTHER" id="PTHR43527:SF1">
    <property type="entry name" value="L-THREONINE KINASE"/>
    <property type="match status" value="1"/>
</dbReference>
<dbReference type="PANTHER" id="PTHR43527">
    <property type="entry name" value="4-DIPHOSPHOCYTIDYL-2-C-METHYL-D-ERYTHRITOL KINASE, CHLOROPLASTIC"/>
    <property type="match status" value="1"/>
</dbReference>
<dbReference type="Pfam" id="PF00288">
    <property type="entry name" value="GHMP_kinases_N"/>
    <property type="match status" value="1"/>
</dbReference>
<dbReference type="Proteomes" id="UP000574717">
    <property type="component" value="Unassembled WGS sequence"/>
</dbReference>
<dbReference type="InterPro" id="IPR012363">
    <property type="entry name" value="PduX"/>
</dbReference>
<proteinExistence type="predicted"/>
<dbReference type="InterPro" id="IPR014721">
    <property type="entry name" value="Ribsml_uS5_D2-typ_fold_subgr"/>
</dbReference>
<feature type="domain" description="GHMP kinase N-terminal" evidence="5">
    <location>
        <begin position="64"/>
        <end position="120"/>
    </location>
</feature>
<keyword evidence="3 6" id="KW-0418">Kinase</keyword>
<dbReference type="EMBL" id="BLRU01000005">
    <property type="protein sequence ID" value="GFP18633.1"/>
    <property type="molecule type" value="Genomic_DNA"/>
</dbReference>
<gene>
    <name evidence="6" type="ORF">HKBW3S03_00138</name>
</gene>
<dbReference type="InterPro" id="IPR020568">
    <property type="entry name" value="Ribosomal_Su5_D2-typ_SF"/>
</dbReference>
<accession>A0A6V8NEM7</accession>
<dbReference type="PIRSF" id="PIRSF033887">
    <property type="entry name" value="PduX"/>
    <property type="match status" value="1"/>
</dbReference>
<evidence type="ECO:0000256" key="1">
    <source>
        <dbReference type="ARBA" id="ARBA00022679"/>
    </source>
</evidence>
<keyword evidence="2" id="KW-0547">Nucleotide-binding</keyword>
<dbReference type="RefSeq" id="WP_176231506.1">
    <property type="nucleotide sequence ID" value="NZ_BLRU01000005.1"/>
</dbReference>
<name>A0A6V8NEM7_9ACTN</name>
<evidence type="ECO:0000256" key="3">
    <source>
        <dbReference type="ARBA" id="ARBA00022777"/>
    </source>
</evidence>
<dbReference type="AlphaFoldDB" id="A0A6V8NEM7"/>
<evidence type="ECO:0000313" key="6">
    <source>
        <dbReference type="EMBL" id="GFP18633.1"/>
    </source>
</evidence>
<reference evidence="6 7" key="1">
    <citation type="journal article" date="2020" name="Front. Microbiol.">
        <title>Single-cell genomics of novel Actinobacteria with the Wood-Ljungdahl pathway discovered in a serpentinizing system.</title>
        <authorList>
            <person name="Merino N."/>
            <person name="Kawai M."/>
            <person name="Boyd E.S."/>
            <person name="Colman D.R."/>
            <person name="McGlynn S.E."/>
            <person name="Nealson K.H."/>
            <person name="Kurokawa K."/>
            <person name="Hongoh Y."/>
        </authorList>
    </citation>
    <scope>NUCLEOTIDE SEQUENCE [LARGE SCALE GENOMIC DNA]</scope>
    <source>
        <strain evidence="6 7">S03</strain>
    </source>
</reference>
<comment type="caution">
    <text evidence="6">The sequence shown here is derived from an EMBL/GenBank/DDBJ whole genome shotgun (WGS) entry which is preliminary data.</text>
</comment>
<evidence type="ECO:0000256" key="2">
    <source>
        <dbReference type="ARBA" id="ARBA00022741"/>
    </source>
</evidence>
<dbReference type="GO" id="GO:0016301">
    <property type="term" value="F:kinase activity"/>
    <property type="evidence" value="ECO:0007669"/>
    <property type="project" value="UniProtKB-KW"/>
</dbReference>
<dbReference type="GO" id="GO:0005524">
    <property type="term" value="F:ATP binding"/>
    <property type="evidence" value="ECO:0007669"/>
    <property type="project" value="UniProtKB-KW"/>
</dbReference>
<protein>
    <submittedName>
        <fullName evidence="6">L-threonine kinase</fullName>
    </submittedName>
</protein>
<keyword evidence="4" id="KW-0067">ATP-binding</keyword>
<dbReference type="Gene3D" id="3.30.230.10">
    <property type="match status" value="1"/>
</dbReference>
<sequence length="285" mass="30883">MASAPGSCGELVQGKIEGQNFHITCPIDLYSRARVEIQRSKEIVYPAGKPKAREAMRKTLDLFDGKNWGGRLEIFSDIPIAKGMASSTADIAAASLATALALGKEVAPDHISSIALSIEPTDGIMYEGIVLYDHLKRGLVEKLGLSPPVSIIILEPEERLETMVYNNGRPAYGEVEELLFERAVEIIRKGLKERDGQAIGQVATMSATINQKYLAKPLFEPVLNLAQVRGALGVNVAHSGTVMGILCDPEKTETAELLTDLYHLLPPGVKVRWKKLVGGGARVGW</sequence>
<dbReference type="SUPFAM" id="SSF54211">
    <property type="entry name" value="Ribosomal protein S5 domain 2-like"/>
    <property type="match status" value="1"/>
</dbReference>
<organism evidence="6 7">
    <name type="scientific">Candidatus Hakubella thermalkaliphila</name>
    <dbReference type="NCBI Taxonomy" id="2754717"/>
    <lineage>
        <taxon>Bacteria</taxon>
        <taxon>Bacillati</taxon>
        <taxon>Actinomycetota</taxon>
        <taxon>Actinomycetota incertae sedis</taxon>
        <taxon>Candidatus Hakubellales</taxon>
        <taxon>Candidatus Hakubellaceae</taxon>
        <taxon>Candidatus Hakubella</taxon>
    </lineage>
</organism>
<dbReference type="InterPro" id="IPR006204">
    <property type="entry name" value="GHMP_kinase_N_dom"/>
</dbReference>
<evidence type="ECO:0000313" key="7">
    <source>
        <dbReference type="Proteomes" id="UP000574717"/>
    </source>
</evidence>
<keyword evidence="1" id="KW-0808">Transferase</keyword>
<evidence type="ECO:0000256" key="4">
    <source>
        <dbReference type="ARBA" id="ARBA00022840"/>
    </source>
</evidence>
<evidence type="ECO:0000259" key="5">
    <source>
        <dbReference type="Pfam" id="PF00288"/>
    </source>
</evidence>